<comment type="similarity">
    <text evidence="2">Belongs to the DEAD box helicase family. DEAH subfamily.</text>
</comment>
<dbReference type="InterPro" id="IPR011545">
    <property type="entry name" value="DEAD/DEAH_box_helicase_dom"/>
</dbReference>
<dbReference type="Gene3D" id="3.40.50.300">
    <property type="entry name" value="P-loop containing nucleotide triphosphate hydrolases"/>
    <property type="match status" value="2"/>
</dbReference>
<feature type="compositionally biased region" description="Acidic residues" evidence="11">
    <location>
        <begin position="281"/>
        <end position="325"/>
    </location>
</feature>
<dbReference type="InterPro" id="IPR001650">
    <property type="entry name" value="Helicase_C-like"/>
</dbReference>
<dbReference type="AlphaFoldDB" id="A0A1V2L423"/>
<feature type="compositionally biased region" description="Acidic residues" evidence="11">
    <location>
        <begin position="175"/>
        <end position="193"/>
    </location>
</feature>
<evidence type="ECO:0000256" key="1">
    <source>
        <dbReference type="ARBA" id="ARBA00004604"/>
    </source>
</evidence>
<dbReference type="InterPro" id="IPR014001">
    <property type="entry name" value="Helicase_ATP-bd"/>
</dbReference>
<dbReference type="GO" id="GO:0005730">
    <property type="term" value="C:nucleolus"/>
    <property type="evidence" value="ECO:0007669"/>
    <property type="project" value="UniProtKB-SubCell"/>
</dbReference>
<evidence type="ECO:0000256" key="5">
    <source>
        <dbReference type="ARBA" id="ARBA00022801"/>
    </source>
</evidence>
<dbReference type="SMART" id="SM00487">
    <property type="entry name" value="DEXDc"/>
    <property type="match status" value="1"/>
</dbReference>
<dbReference type="GO" id="GO:0003723">
    <property type="term" value="F:RNA binding"/>
    <property type="evidence" value="ECO:0007669"/>
    <property type="project" value="UniProtKB-KW"/>
</dbReference>
<evidence type="ECO:0000256" key="11">
    <source>
        <dbReference type="SAM" id="MobiDB-lite"/>
    </source>
</evidence>
<dbReference type="InterPro" id="IPR002464">
    <property type="entry name" value="DNA/RNA_helicase_DEAH_CS"/>
</dbReference>
<evidence type="ECO:0000313" key="15">
    <source>
        <dbReference type="Proteomes" id="UP000189513"/>
    </source>
</evidence>
<keyword evidence="9" id="KW-0539">Nucleus</keyword>
<dbReference type="GO" id="GO:1990904">
    <property type="term" value="C:ribonucleoprotein complex"/>
    <property type="evidence" value="ECO:0007669"/>
    <property type="project" value="UniProtKB-ARBA"/>
</dbReference>
<evidence type="ECO:0000256" key="2">
    <source>
        <dbReference type="ARBA" id="ARBA00008792"/>
    </source>
</evidence>
<dbReference type="OMA" id="FCYLDDK"/>
<proteinExistence type="inferred from homology"/>
<organism evidence="14 15">
    <name type="scientific">Cyberlindnera fabianii</name>
    <name type="common">Yeast</name>
    <name type="synonym">Hansenula fabianii</name>
    <dbReference type="NCBI Taxonomy" id="36022"/>
    <lineage>
        <taxon>Eukaryota</taxon>
        <taxon>Fungi</taxon>
        <taxon>Dikarya</taxon>
        <taxon>Ascomycota</taxon>
        <taxon>Saccharomycotina</taxon>
        <taxon>Saccharomycetes</taxon>
        <taxon>Phaffomycetales</taxon>
        <taxon>Phaffomycetaceae</taxon>
        <taxon>Cyberlindnera</taxon>
    </lineage>
</organism>
<evidence type="ECO:0000256" key="8">
    <source>
        <dbReference type="ARBA" id="ARBA00022884"/>
    </source>
</evidence>
<dbReference type="SMART" id="SM00490">
    <property type="entry name" value="HELICc"/>
    <property type="match status" value="1"/>
</dbReference>
<dbReference type="PANTHER" id="PTHR18934:SF99">
    <property type="entry name" value="ATP-DEPENDENT RNA HELICASE DHX37-RELATED"/>
    <property type="match status" value="1"/>
</dbReference>
<feature type="compositionally biased region" description="Basic and acidic residues" evidence="11">
    <location>
        <begin position="241"/>
        <end position="258"/>
    </location>
</feature>
<comment type="catalytic activity">
    <reaction evidence="10">
        <text>ATP + H2O = ADP + phosphate + H(+)</text>
        <dbReference type="Rhea" id="RHEA:13065"/>
        <dbReference type="ChEBI" id="CHEBI:15377"/>
        <dbReference type="ChEBI" id="CHEBI:15378"/>
        <dbReference type="ChEBI" id="CHEBI:30616"/>
        <dbReference type="ChEBI" id="CHEBI:43474"/>
        <dbReference type="ChEBI" id="CHEBI:456216"/>
        <dbReference type="EC" id="3.6.4.13"/>
    </reaction>
</comment>
<dbReference type="GO" id="GO:0003724">
    <property type="term" value="F:RNA helicase activity"/>
    <property type="evidence" value="ECO:0007669"/>
    <property type="project" value="UniProtKB-EC"/>
</dbReference>
<keyword evidence="7" id="KW-0067">ATP-binding</keyword>
<feature type="compositionally biased region" description="Basic and acidic residues" evidence="11">
    <location>
        <begin position="7"/>
        <end position="23"/>
    </location>
</feature>
<dbReference type="CDD" id="cd18791">
    <property type="entry name" value="SF2_C_RHA"/>
    <property type="match status" value="1"/>
</dbReference>
<evidence type="ECO:0000256" key="9">
    <source>
        <dbReference type="ARBA" id="ARBA00023242"/>
    </source>
</evidence>
<dbReference type="Gene3D" id="1.20.120.1080">
    <property type="match status" value="1"/>
</dbReference>
<evidence type="ECO:0000256" key="3">
    <source>
        <dbReference type="ARBA" id="ARBA00012552"/>
    </source>
</evidence>
<dbReference type="GO" id="GO:0000462">
    <property type="term" value="P:maturation of SSU-rRNA from tricistronic rRNA transcript (SSU-rRNA, 5.8S rRNA, LSU-rRNA)"/>
    <property type="evidence" value="ECO:0007669"/>
    <property type="project" value="TreeGrafter"/>
</dbReference>
<dbReference type="InterPro" id="IPR048333">
    <property type="entry name" value="HA2_WH"/>
</dbReference>
<dbReference type="InterPro" id="IPR007502">
    <property type="entry name" value="Helicase-assoc_dom"/>
</dbReference>
<dbReference type="GO" id="GO:0016787">
    <property type="term" value="F:hydrolase activity"/>
    <property type="evidence" value="ECO:0007669"/>
    <property type="project" value="UniProtKB-KW"/>
</dbReference>
<evidence type="ECO:0000259" key="13">
    <source>
        <dbReference type="PROSITE" id="PS51194"/>
    </source>
</evidence>
<keyword evidence="6 14" id="KW-0347">Helicase</keyword>
<dbReference type="PROSITE" id="PS51192">
    <property type="entry name" value="HELICASE_ATP_BIND_1"/>
    <property type="match status" value="1"/>
</dbReference>
<feature type="region of interest" description="Disordered" evidence="11">
    <location>
        <begin position="232"/>
        <end position="340"/>
    </location>
</feature>
<feature type="domain" description="Helicase C-terminal" evidence="13">
    <location>
        <begin position="710"/>
        <end position="878"/>
    </location>
</feature>
<evidence type="ECO:0000256" key="6">
    <source>
        <dbReference type="ARBA" id="ARBA00022806"/>
    </source>
</evidence>
<feature type="region of interest" description="Disordered" evidence="11">
    <location>
        <begin position="153"/>
        <end position="220"/>
    </location>
</feature>
<dbReference type="EC" id="3.6.4.13" evidence="3"/>
<dbReference type="FunFam" id="3.40.50.300:FF:003770">
    <property type="entry name" value="ATP-dependent RNA helicase DHR1, putative"/>
    <property type="match status" value="1"/>
</dbReference>
<evidence type="ECO:0000256" key="10">
    <source>
        <dbReference type="ARBA" id="ARBA00047984"/>
    </source>
</evidence>
<gene>
    <name evidence="14" type="ORF">BON22_3770</name>
</gene>
<dbReference type="InterPro" id="IPR027417">
    <property type="entry name" value="P-loop_NTPase"/>
</dbReference>
<feature type="compositionally biased region" description="Basic and acidic residues" evidence="11">
    <location>
        <begin position="153"/>
        <end position="174"/>
    </location>
</feature>
<protein>
    <recommendedName>
        <fullName evidence="3">RNA helicase</fullName>
        <ecNumber evidence="3">3.6.4.13</ecNumber>
    </recommendedName>
</protein>
<feature type="compositionally biased region" description="Acidic residues" evidence="11">
    <location>
        <begin position="714"/>
        <end position="742"/>
    </location>
</feature>
<dbReference type="Pfam" id="PF04408">
    <property type="entry name" value="WHD_HA2"/>
    <property type="match status" value="1"/>
</dbReference>
<dbReference type="Pfam" id="PF00271">
    <property type="entry name" value="Helicase_C"/>
    <property type="match status" value="1"/>
</dbReference>
<feature type="domain" description="Helicase ATP-binding" evidence="12">
    <location>
        <begin position="425"/>
        <end position="604"/>
    </location>
</feature>
<dbReference type="PROSITE" id="PS51194">
    <property type="entry name" value="HELICASE_CTER"/>
    <property type="match status" value="1"/>
</dbReference>
<feature type="region of interest" description="Disordered" evidence="11">
    <location>
        <begin position="1"/>
        <end position="102"/>
    </location>
</feature>
<dbReference type="FunFam" id="3.40.50.300:FF:000637">
    <property type="entry name" value="ATP-dependent RNA helicase DHX37/DHR1"/>
    <property type="match status" value="1"/>
</dbReference>
<dbReference type="SMART" id="SM00847">
    <property type="entry name" value="HA2"/>
    <property type="match status" value="1"/>
</dbReference>
<dbReference type="EMBL" id="MPUK01000007">
    <property type="protein sequence ID" value="ONH66335.1"/>
    <property type="molecule type" value="Genomic_DNA"/>
</dbReference>
<feature type="region of interest" description="Disordered" evidence="11">
    <location>
        <begin position="709"/>
        <end position="743"/>
    </location>
</feature>
<dbReference type="PANTHER" id="PTHR18934">
    <property type="entry name" value="ATP-DEPENDENT RNA HELICASE"/>
    <property type="match status" value="1"/>
</dbReference>
<evidence type="ECO:0000313" key="14">
    <source>
        <dbReference type="EMBL" id="ONH66335.1"/>
    </source>
</evidence>
<dbReference type="PROSITE" id="PS00690">
    <property type="entry name" value="DEAH_ATP_HELICASE"/>
    <property type="match status" value="1"/>
</dbReference>
<dbReference type="Proteomes" id="UP000189513">
    <property type="component" value="Unassembled WGS sequence"/>
</dbReference>
<comment type="subcellular location">
    <subcellularLocation>
        <location evidence="1">Nucleus</location>
        <location evidence="1">Nucleolus</location>
    </subcellularLocation>
</comment>
<reference evidence="15" key="1">
    <citation type="journal article" date="2017" name="Genome Announc.">
        <title>Genome sequences of Cyberlindnera fabianii 65, Pichia kudriavzevii 129, and Saccharomyces cerevisiae 131 isolated from fermented masau fruits in Zimbabwe.</title>
        <authorList>
            <person name="van Rijswijck I.M.H."/>
            <person name="Derks M.F.L."/>
            <person name="Abee T."/>
            <person name="de Ridder D."/>
            <person name="Smid E.J."/>
        </authorList>
    </citation>
    <scope>NUCLEOTIDE SEQUENCE [LARGE SCALE GENOMIC DNA]</scope>
    <source>
        <strain evidence="15">65</strain>
    </source>
</reference>
<comment type="caution">
    <text evidence="14">The sequence shown here is derived from an EMBL/GenBank/DDBJ whole genome shotgun (WGS) entry which is preliminary data.</text>
</comment>
<dbReference type="GO" id="GO:0005524">
    <property type="term" value="F:ATP binding"/>
    <property type="evidence" value="ECO:0007669"/>
    <property type="project" value="UniProtKB-KW"/>
</dbReference>
<feature type="compositionally biased region" description="Basic and acidic residues" evidence="11">
    <location>
        <begin position="67"/>
        <end position="89"/>
    </location>
</feature>
<accession>A0A1V2L423</accession>
<dbReference type="STRING" id="36022.A0A1V2L423"/>
<keyword evidence="5" id="KW-0378">Hydrolase</keyword>
<dbReference type="Pfam" id="PF21010">
    <property type="entry name" value="HA2_C"/>
    <property type="match status" value="1"/>
</dbReference>
<evidence type="ECO:0000256" key="7">
    <source>
        <dbReference type="ARBA" id="ARBA00022840"/>
    </source>
</evidence>
<name>A0A1V2L423_CYBFA</name>
<keyword evidence="15" id="KW-1185">Reference proteome</keyword>
<dbReference type="CDD" id="cd17982">
    <property type="entry name" value="DEXHc_DHX37"/>
    <property type="match status" value="1"/>
</dbReference>
<sequence>MGKYRPRFNEKARAGMLAKQEKLKKARQKQFYRHLEDGTETETQPEPQPEQHKEQDPNAEILQPMTAEEREAKKRKLEEQLKPEKETKMSRQKKKRLEKYIDHQLKREEKKVLIEKLNQSSFDTSLLKSSKLLGTGKQTRKEEFAEALSLEKQGRASDKTNEILYEKREVRDWDQDMEDDESGSASDGDEDNEDKFGFFGPSGGSGFIDMRPAIGGMASGFGFANATKIKRAPKKKYTWRAKVEQEDLKKSKNKKKDEVEDERDFESSEDDSDMGSLESNSEAEEQEEVESIDEDVEEEEDNNASEDEESPSQEESEDESEEEPLDTGKFTHTARADDFKQWADEQIRKLEGREKADGVDLPNYDPSKYERVVRPEDLEDDLKEEYIPIDENSKRKAFFVTVNRPDEIQETRMQLPVFGEEHRIMEAIHHNDTVIICGETGSGKTTQVPQFLYEAGYGSPESPENPGMIGITQPRRVAAVSMANRVSNELGDHGDKVSYQIRFDSTTKSNTRMKFMTDGVLLREMMTDFILEKYSSIIIDEAHERNINTDILIGMLSRVVRLRRKLSDENPAKYKRLKLIIMSATLRVSDFSENTTLFETPPPILEVQARQYPVSIHFNKRTVPNYIDEAFRKTCKIHQKLPPGGILIFMTGQNEITGLVKRLRNEFPFPEKKKKGIKSAHSLEDDEIADVRISAKHADTEAEDIDFSVKVNDDGEEIDDGDISDLDGDDEEEGFDETLEEGQTDRDPLYVLPLYSLLPTKEQMKVFNDPPKGSRLCIVATNVAETSLTIPGIRYVVDAGRSKERKYDMTTGVQSYEIDWVSKASANQRAGRAGRTGPGHCYRLYSSAVFERDFPQFSIPEILRMPIESVVLTMKSMGIHQVVNFPFPTPPERLQLHKAEKLLQVLGALTQENKITELGKNMSLFPMSPRFAKMLMLGNQRGCMPYVVAIVSALSVGDPFINENELGIAEVKKVVHDEEGEEVEQEPEDLRDVEAKRKLRSKYHSSRQMFGKLDKYSDVLRVLSVVCAFDWVKMEKQDDFLSGNFLRPKIMEEIKKLRKQVTYIVKSLTTKENVAANVTEKDLKVGLPKDEQVKLLKQVVAAGFVDHVAIRADLIDPDTKLTSKTDITNIPYVSVTPTKGDEEGDSPFVYIHPSSIMCTTGEVPPSYIVYESVTMGANNNPDSATLPKRRMRSLCNITAVGLANVAKNSGMITYSKPLGPPYAPKLLTSTKRECYVVPRYGALIGNGGVGWDLKPLKVIQNRVNGKWVNE</sequence>
<keyword evidence="8" id="KW-0694">RNA-binding</keyword>
<dbReference type="SUPFAM" id="SSF52540">
    <property type="entry name" value="P-loop containing nucleoside triphosphate hydrolases"/>
    <property type="match status" value="1"/>
</dbReference>
<feature type="compositionally biased region" description="Acidic residues" evidence="11">
    <location>
        <begin position="259"/>
        <end position="273"/>
    </location>
</feature>
<dbReference type="Pfam" id="PF00270">
    <property type="entry name" value="DEAD"/>
    <property type="match status" value="1"/>
</dbReference>
<keyword evidence="4" id="KW-0547">Nucleotide-binding</keyword>
<evidence type="ECO:0000259" key="12">
    <source>
        <dbReference type="PROSITE" id="PS51192"/>
    </source>
</evidence>
<dbReference type="VEuPathDB" id="FungiDB:BON22_3770"/>
<evidence type="ECO:0000256" key="4">
    <source>
        <dbReference type="ARBA" id="ARBA00022741"/>
    </source>
</evidence>